<name>A0A6C0H2D5_9ZZZZ</name>
<dbReference type="NCBIfam" id="TIGR01444">
    <property type="entry name" value="fkbM_fam"/>
    <property type="match status" value="1"/>
</dbReference>
<dbReference type="InterPro" id="IPR006342">
    <property type="entry name" value="FkbM_mtfrase"/>
</dbReference>
<organism evidence="1">
    <name type="scientific">viral metagenome</name>
    <dbReference type="NCBI Taxonomy" id="1070528"/>
    <lineage>
        <taxon>unclassified sequences</taxon>
        <taxon>metagenomes</taxon>
        <taxon>organismal metagenomes</taxon>
    </lineage>
</organism>
<sequence>MRIFYGTPENNIDVTEICYRDLCKNNIIEIPPCDVIRAGYFTDCALGILKQIFISENESKENVLVFDSNTSVQIDIASGIITTISEDDIVNKLLLIHKQLQLNYGSFHEEFPEQRMAVRYLKGNEKVLEIGGNVGRNSLIIAHLLGDNATNFVTLESDSHIANQLRENRDANHMQFHIENSALSKRKLIQKGWETFVSDEVLDGYHTVPTITWDELKAKYNIEFDTLVLDCEGAFYYILQDMPEILDNINLIIMENDYKDFSHKLYLDDMLRKNNFRVGYSESGGWDPCYNNFFEVWMRN</sequence>
<dbReference type="InterPro" id="IPR029063">
    <property type="entry name" value="SAM-dependent_MTases_sf"/>
</dbReference>
<dbReference type="SUPFAM" id="SSF53335">
    <property type="entry name" value="S-adenosyl-L-methionine-dependent methyltransferases"/>
    <property type="match status" value="1"/>
</dbReference>
<accession>A0A6C0H2D5</accession>
<dbReference type="Gene3D" id="3.40.50.150">
    <property type="entry name" value="Vaccinia Virus protein VP39"/>
    <property type="match status" value="1"/>
</dbReference>
<dbReference type="AlphaFoldDB" id="A0A6C0H2D5"/>
<protein>
    <recommendedName>
        <fullName evidence="2">Methyltransferase FkbM domain-containing protein</fullName>
    </recommendedName>
</protein>
<evidence type="ECO:0008006" key="2">
    <source>
        <dbReference type="Google" id="ProtNLM"/>
    </source>
</evidence>
<dbReference type="EMBL" id="MN739856">
    <property type="protein sequence ID" value="QHT74704.1"/>
    <property type="molecule type" value="Genomic_DNA"/>
</dbReference>
<proteinExistence type="predicted"/>
<evidence type="ECO:0000313" key="1">
    <source>
        <dbReference type="EMBL" id="QHT74704.1"/>
    </source>
</evidence>
<reference evidence="1" key="1">
    <citation type="journal article" date="2020" name="Nature">
        <title>Giant virus diversity and host interactions through global metagenomics.</title>
        <authorList>
            <person name="Schulz F."/>
            <person name="Roux S."/>
            <person name="Paez-Espino D."/>
            <person name="Jungbluth S."/>
            <person name="Walsh D.A."/>
            <person name="Denef V.J."/>
            <person name="McMahon K.D."/>
            <person name="Konstantinidis K.T."/>
            <person name="Eloe-Fadrosh E.A."/>
            <person name="Kyrpides N.C."/>
            <person name="Woyke T."/>
        </authorList>
    </citation>
    <scope>NUCLEOTIDE SEQUENCE</scope>
    <source>
        <strain evidence="1">GVMAG-M-3300023179-59</strain>
    </source>
</reference>